<gene>
    <name evidence="1" type="ORF">XAT740_LOCUS6536</name>
</gene>
<name>A0A813XXS3_ADIRI</name>
<evidence type="ECO:0000313" key="1">
    <source>
        <dbReference type="EMBL" id="CAF0871899.1"/>
    </source>
</evidence>
<evidence type="ECO:0000313" key="2">
    <source>
        <dbReference type="Proteomes" id="UP000663828"/>
    </source>
</evidence>
<protein>
    <submittedName>
        <fullName evidence="1">Uncharacterized protein</fullName>
    </submittedName>
</protein>
<accession>A0A813XXS3</accession>
<dbReference type="Proteomes" id="UP000663828">
    <property type="component" value="Unassembled WGS sequence"/>
</dbReference>
<keyword evidence="2" id="KW-1185">Reference proteome</keyword>
<sequence length="90" mass="10854">MATFNTSGMGPKTTRRYNQVANQMIWYIRHPHEHEDVNGRNDYWYNYELQDPTKNGHKHLHLIHEPKHHHIHMGVYASPTIEFRAPYRAY</sequence>
<comment type="caution">
    <text evidence="1">The sequence shown here is derived from an EMBL/GenBank/DDBJ whole genome shotgun (WGS) entry which is preliminary data.</text>
</comment>
<organism evidence="1 2">
    <name type="scientific">Adineta ricciae</name>
    <name type="common">Rotifer</name>
    <dbReference type="NCBI Taxonomy" id="249248"/>
    <lineage>
        <taxon>Eukaryota</taxon>
        <taxon>Metazoa</taxon>
        <taxon>Spiralia</taxon>
        <taxon>Gnathifera</taxon>
        <taxon>Rotifera</taxon>
        <taxon>Eurotatoria</taxon>
        <taxon>Bdelloidea</taxon>
        <taxon>Adinetida</taxon>
        <taxon>Adinetidae</taxon>
        <taxon>Adineta</taxon>
    </lineage>
</organism>
<dbReference type="EMBL" id="CAJNOR010000298">
    <property type="protein sequence ID" value="CAF0871899.1"/>
    <property type="molecule type" value="Genomic_DNA"/>
</dbReference>
<dbReference type="AlphaFoldDB" id="A0A813XXS3"/>
<proteinExistence type="predicted"/>
<reference evidence="1" key="1">
    <citation type="submission" date="2021-02" db="EMBL/GenBank/DDBJ databases">
        <authorList>
            <person name="Nowell W R."/>
        </authorList>
    </citation>
    <scope>NUCLEOTIDE SEQUENCE</scope>
</reference>